<dbReference type="PANTHER" id="PTHR35789:SF1">
    <property type="entry name" value="SPORE GERMINATION PROTEIN B3"/>
    <property type="match status" value="1"/>
</dbReference>
<comment type="subcellular location">
    <subcellularLocation>
        <location evidence="1">Membrane</location>
        <topology evidence="1">Lipid-anchor</topology>
    </subcellularLocation>
</comment>
<evidence type="ECO:0000259" key="8">
    <source>
        <dbReference type="Pfam" id="PF05504"/>
    </source>
</evidence>
<keyword evidence="3" id="KW-0309">Germination</keyword>
<dbReference type="Pfam" id="PF25198">
    <property type="entry name" value="Spore_GerAC_N"/>
    <property type="match status" value="1"/>
</dbReference>
<dbReference type="InterPro" id="IPR038501">
    <property type="entry name" value="Spore_GerAC_C_sf"/>
</dbReference>
<dbReference type="InterPro" id="IPR008844">
    <property type="entry name" value="Spore_GerAC-like"/>
</dbReference>
<dbReference type="Proteomes" id="UP000373269">
    <property type="component" value="Chromosome"/>
</dbReference>
<evidence type="ECO:0000256" key="3">
    <source>
        <dbReference type="ARBA" id="ARBA00022544"/>
    </source>
</evidence>
<evidence type="ECO:0000256" key="6">
    <source>
        <dbReference type="ARBA" id="ARBA00023139"/>
    </source>
</evidence>
<evidence type="ECO:0000259" key="9">
    <source>
        <dbReference type="Pfam" id="PF25198"/>
    </source>
</evidence>
<evidence type="ECO:0000256" key="5">
    <source>
        <dbReference type="ARBA" id="ARBA00023136"/>
    </source>
</evidence>
<dbReference type="NCBIfam" id="TIGR02887">
    <property type="entry name" value="spore_ger_x_C"/>
    <property type="match status" value="1"/>
</dbReference>
<evidence type="ECO:0000313" key="10">
    <source>
        <dbReference type="EMBL" id="QGG51868.1"/>
    </source>
</evidence>
<sequence>MNSLLWFKLEVPNIKYSLSLLLFVFLILLLGGCWSKRELNELAIVAAVGVDRVNEQYEISVQIVNPGQVASKKATSQSPVITYHATGKSLFEAIRKLTTLTPRKPYYSHAQIIIIGEELAEEGMNNILDLFQRDPEGRSEFNILIARDTTAKEVLSILTPLEDIPAKNILNALKSSEKAIGTTDSVILDDLINSLSGKGNSAVLSTIELHGDSAIGNNQTNVERIQNPAILKFGDFALFKDYKLVGFLTMAESKSYNYMNNHIKSTFEILSCPEKGKLTTEVTNSEAKITGRVQHGHPKINIKLKVEQNVADVNCKIDLTKPQNITALNKATSEAIKKGLEQTLDTLQKTYKVDALQFAEILYRQDYKGWNKIKDNWATLFPEIDVKVQVTVNTQGIGTSLNKDLQKSR</sequence>
<reference evidence="10 11" key="1">
    <citation type="submission" date="2019-11" db="EMBL/GenBank/DDBJ databases">
        <title>Whole Genome Sequencing and Comparative Genomic Analyses of Lysinibacillus pakistanensis LZH-9, a Halotolerant Strain with Excellent COD Removal Capability.</title>
        <authorList>
            <person name="Zhou H."/>
        </authorList>
    </citation>
    <scope>NUCLEOTIDE SEQUENCE [LARGE SCALE GENOMIC DNA]</scope>
    <source>
        <strain evidence="10 11">LZH-9</strain>
    </source>
</reference>
<dbReference type="EMBL" id="CP045835">
    <property type="protein sequence ID" value="QGG51868.1"/>
    <property type="molecule type" value="Genomic_DNA"/>
</dbReference>
<evidence type="ECO:0000313" key="11">
    <source>
        <dbReference type="Proteomes" id="UP000373269"/>
    </source>
</evidence>
<gene>
    <name evidence="10" type="ORF">GDS87_13370</name>
</gene>
<dbReference type="Pfam" id="PF05504">
    <property type="entry name" value="Spore_GerAC"/>
    <property type="match status" value="1"/>
</dbReference>
<feature type="domain" description="Spore germination protein N-terminal" evidence="9">
    <location>
        <begin position="36"/>
        <end position="208"/>
    </location>
</feature>
<organism evidence="10 11">
    <name type="scientific">Lysinibacillus pakistanensis</name>
    <dbReference type="NCBI Taxonomy" id="759811"/>
    <lineage>
        <taxon>Bacteria</taxon>
        <taxon>Bacillati</taxon>
        <taxon>Bacillota</taxon>
        <taxon>Bacilli</taxon>
        <taxon>Bacillales</taxon>
        <taxon>Bacillaceae</taxon>
        <taxon>Lysinibacillus</taxon>
    </lineage>
</organism>
<protein>
    <submittedName>
        <fullName evidence="10">Ger(X)C family spore germination protein</fullName>
    </submittedName>
</protein>
<dbReference type="Gene3D" id="6.20.190.10">
    <property type="entry name" value="Nutrient germinant receptor protein C, domain 1"/>
    <property type="match status" value="1"/>
</dbReference>
<dbReference type="PANTHER" id="PTHR35789">
    <property type="entry name" value="SPORE GERMINATION PROTEIN B3"/>
    <property type="match status" value="1"/>
</dbReference>
<evidence type="ECO:0000256" key="2">
    <source>
        <dbReference type="ARBA" id="ARBA00007886"/>
    </source>
</evidence>
<proteinExistence type="inferred from homology"/>
<dbReference type="InterPro" id="IPR046953">
    <property type="entry name" value="Spore_GerAC-like_C"/>
</dbReference>
<name>A0ABX6DE10_9BACI</name>
<comment type="similarity">
    <text evidence="2">Belongs to the GerABKC lipoprotein family.</text>
</comment>
<keyword evidence="5" id="KW-0472">Membrane</keyword>
<evidence type="ECO:0000256" key="4">
    <source>
        <dbReference type="ARBA" id="ARBA00022729"/>
    </source>
</evidence>
<accession>A0ABX6DE10</accession>
<dbReference type="Gene3D" id="3.30.300.210">
    <property type="entry name" value="Nutrient germinant receptor protein C, domain 3"/>
    <property type="match status" value="1"/>
</dbReference>
<evidence type="ECO:0000256" key="7">
    <source>
        <dbReference type="ARBA" id="ARBA00023288"/>
    </source>
</evidence>
<keyword evidence="11" id="KW-1185">Reference proteome</keyword>
<feature type="domain" description="Spore germination GerAC-like C-terminal" evidence="8">
    <location>
        <begin position="237"/>
        <end position="398"/>
    </location>
</feature>
<keyword evidence="6" id="KW-0564">Palmitate</keyword>
<evidence type="ECO:0000256" key="1">
    <source>
        <dbReference type="ARBA" id="ARBA00004635"/>
    </source>
</evidence>
<dbReference type="RefSeq" id="WP_369592916.1">
    <property type="nucleotide sequence ID" value="NZ_CP045835.1"/>
</dbReference>
<keyword evidence="4" id="KW-0732">Signal</keyword>
<dbReference type="InterPro" id="IPR057336">
    <property type="entry name" value="GerAC_N"/>
</dbReference>
<keyword evidence="7" id="KW-0449">Lipoprotein</keyword>